<protein>
    <submittedName>
        <fullName evidence="2">Uncharacterized protein</fullName>
    </submittedName>
</protein>
<feature type="transmembrane region" description="Helical" evidence="1">
    <location>
        <begin position="23"/>
        <end position="42"/>
    </location>
</feature>
<evidence type="ECO:0000256" key="1">
    <source>
        <dbReference type="SAM" id="Phobius"/>
    </source>
</evidence>
<dbReference type="EMBL" id="MLJW01000115">
    <property type="protein sequence ID" value="OIQ98707.1"/>
    <property type="molecule type" value="Genomic_DNA"/>
</dbReference>
<dbReference type="AlphaFoldDB" id="A0A1J5SAD2"/>
<keyword evidence="1" id="KW-0812">Transmembrane</keyword>
<sequence>MALLGKNWRWLLSTSSWRQRGQALLYGLFVLMSGLAALFFLFNTGQLIREKTKLVNTGDAVAYSAGVMHARLLNFDAYTNRAMIANTVAVAQLVSLSSWVQYIDKLAVFGEASLNPKFIEFAPSYLAALAVGPSAKEFLVDTGALGDLASGSDLIIRKVLMNAQLVANEGIAAAREQVMEEVAQANYRDEGSVSVDLIPGEEISAFVTKYSGEQRTRFAEVAMTSANRDQFLPKRNWILPGLWSDCPSATATGRVDWLNRSGGTDLIGFDEWKAMDTLSEKRWVPKSKQDVLCRGLSELPDGWGSQSAADKPSYDMAPSRYGGSVAINPGSSALAQITSSASWDYSGLPSFYELSGDALKQDAPRFRFAVRLLRNKDQTTSSEGRSLVSPGRRLNAYQAAFAGGTALVAVSASEVYFQRPDRDDSCSDGIRMGRDNCHGRATSGKADELASLFNPYWQVHLIQSDEAIRQAQDEQKAALP</sequence>
<organism evidence="2">
    <name type="scientific">mine drainage metagenome</name>
    <dbReference type="NCBI Taxonomy" id="410659"/>
    <lineage>
        <taxon>unclassified sequences</taxon>
        <taxon>metagenomes</taxon>
        <taxon>ecological metagenomes</taxon>
    </lineage>
</organism>
<gene>
    <name evidence="2" type="ORF">GALL_192080</name>
</gene>
<reference evidence="2" key="1">
    <citation type="submission" date="2016-10" db="EMBL/GenBank/DDBJ databases">
        <title>Sequence of Gallionella enrichment culture.</title>
        <authorList>
            <person name="Poehlein A."/>
            <person name="Muehling M."/>
            <person name="Daniel R."/>
        </authorList>
    </citation>
    <scope>NUCLEOTIDE SEQUENCE</scope>
</reference>
<comment type="caution">
    <text evidence="2">The sequence shown here is derived from an EMBL/GenBank/DDBJ whole genome shotgun (WGS) entry which is preliminary data.</text>
</comment>
<accession>A0A1J5SAD2</accession>
<keyword evidence="1" id="KW-1133">Transmembrane helix</keyword>
<name>A0A1J5SAD2_9ZZZZ</name>
<keyword evidence="1" id="KW-0472">Membrane</keyword>
<proteinExistence type="predicted"/>
<evidence type="ECO:0000313" key="2">
    <source>
        <dbReference type="EMBL" id="OIQ98707.1"/>
    </source>
</evidence>